<reference evidence="2 3" key="1">
    <citation type="journal article" date="2018" name="Front. Microbiol.">
        <title>Genome-Wide Analysis of Corynespora cassiicola Leaf Fall Disease Putative Effectors.</title>
        <authorList>
            <person name="Lopez D."/>
            <person name="Ribeiro S."/>
            <person name="Label P."/>
            <person name="Fumanal B."/>
            <person name="Venisse J.S."/>
            <person name="Kohler A."/>
            <person name="de Oliveira R.R."/>
            <person name="Labutti K."/>
            <person name="Lipzen A."/>
            <person name="Lail K."/>
            <person name="Bauer D."/>
            <person name="Ohm R.A."/>
            <person name="Barry K.W."/>
            <person name="Spatafora J."/>
            <person name="Grigoriev I.V."/>
            <person name="Martin F.M."/>
            <person name="Pujade-Renaud V."/>
        </authorList>
    </citation>
    <scope>NUCLEOTIDE SEQUENCE [LARGE SCALE GENOMIC DNA]</scope>
    <source>
        <strain evidence="2 3">Philippines</strain>
    </source>
</reference>
<accession>A0A2T2NFQ7</accession>
<dbReference type="AlphaFoldDB" id="A0A2T2NFQ7"/>
<gene>
    <name evidence="2" type="ORF">BS50DRAFT_575718</name>
</gene>
<dbReference type="Proteomes" id="UP000240883">
    <property type="component" value="Unassembled WGS sequence"/>
</dbReference>
<organism evidence="2 3">
    <name type="scientific">Corynespora cassiicola Philippines</name>
    <dbReference type="NCBI Taxonomy" id="1448308"/>
    <lineage>
        <taxon>Eukaryota</taxon>
        <taxon>Fungi</taxon>
        <taxon>Dikarya</taxon>
        <taxon>Ascomycota</taxon>
        <taxon>Pezizomycotina</taxon>
        <taxon>Dothideomycetes</taxon>
        <taxon>Pleosporomycetidae</taxon>
        <taxon>Pleosporales</taxon>
        <taxon>Corynesporascaceae</taxon>
        <taxon>Corynespora</taxon>
    </lineage>
</organism>
<proteinExistence type="predicted"/>
<name>A0A2T2NFQ7_CORCC</name>
<evidence type="ECO:0000256" key="1">
    <source>
        <dbReference type="SAM" id="SignalP"/>
    </source>
</evidence>
<protein>
    <submittedName>
        <fullName evidence="2">Uncharacterized protein</fullName>
    </submittedName>
</protein>
<keyword evidence="3" id="KW-1185">Reference proteome</keyword>
<evidence type="ECO:0000313" key="3">
    <source>
        <dbReference type="Proteomes" id="UP000240883"/>
    </source>
</evidence>
<sequence>MFSKAASFLALLSFISGTHSAENNFTLYAYGNGIKPGLQLFYGDGQAYVGLRAPSFVAEAVNVTLTPADDDTTKFVARPERTMDWPSEPTLFIDITEGAMNPVGFIKGNETVPHGAEVSGFGLYGGWAFHKNAEASIEMKFLATPTNETDVYLVKWNSGGTKSEDDVSIALRTLAPTTITD</sequence>
<dbReference type="EMBL" id="KZ678138">
    <property type="protein sequence ID" value="PSN64273.1"/>
    <property type="molecule type" value="Genomic_DNA"/>
</dbReference>
<evidence type="ECO:0000313" key="2">
    <source>
        <dbReference type="EMBL" id="PSN64273.1"/>
    </source>
</evidence>
<feature type="chain" id="PRO_5015461604" evidence="1">
    <location>
        <begin position="21"/>
        <end position="181"/>
    </location>
</feature>
<dbReference type="OrthoDB" id="5230873at2759"/>
<keyword evidence="1" id="KW-0732">Signal</keyword>
<feature type="signal peptide" evidence="1">
    <location>
        <begin position="1"/>
        <end position="20"/>
    </location>
</feature>